<evidence type="ECO:0000313" key="11">
    <source>
        <dbReference type="EMBL" id="MCY8319107.1"/>
    </source>
</evidence>
<dbReference type="RefSeq" id="WP_268544960.1">
    <property type="nucleotide sequence ID" value="NZ_JALAOH010000114.1"/>
</dbReference>
<evidence type="ECO:0000256" key="8">
    <source>
        <dbReference type="ARBA" id="ARBA00049348"/>
    </source>
</evidence>
<keyword evidence="4" id="KW-0489">Methyltransferase</keyword>
<dbReference type="InterPro" id="IPR008332">
    <property type="entry name" value="MethylG_MeTrfase_N"/>
</dbReference>
<evidence type="ECO:0000256" key="4">
    <source>
        <dbReference type="ARBA" id="ARBA00022603"/>
    </source>
</evidence>
<evidence type="ECO:0000313" key="12">
    <source>
        <dbReference type="Proteomes" id="UP001067121"/>
    </source>
</evidence>
<feature type="domain" description="Methylated-DNA-[protein]-cysteine S-methyltransferase DNA binding" evidence="9">
    <location>
        <begin position="91"/>
        <end position="170"/>
    </location>
</feature>
<dbReference type="AlphaFoldDB" id="A0AAP3CMI8"/>
<reference evidence="11" key="1">
    <citation type="submission" date="2022-02" db="EMBL/GenBank/DDBJ databases">
        <title>Crop Bioprotection Bacillus Genome Sequencing.</title>
        <authorList>
            <person name="Dunlap C."/>
        </authorList>
    </citation>
    <scope>NUCLEOTIDE SEQUENCE</scope>
    <source>
        <strain evidence="11">98-1</strain>
    </source>
</reference>
<sequence>MVPKKSSSLYWSLFYYENWKMYIAATHNGICFVGSQNQPFEELGKWANYYLPGNDLIRDDEKLQPFADELVLYFQGKLNRFTIPIFYHGTPFQEAVWKALCDIPYGQTRSYSEIAQQIQKPTAVRAIGRAIGANPILITVPCHRVISKNGSLTGYRGGMEMKTRLLELERDFTNNGKDILSDQHEHF</sequence>
<evidence type="ECO:0000259" key="9">
    <source>
        <dbReference type="Pfam" id="PF01035"/>
    </source>
</evidence>
<protein>
    <recommendedName>
        <fullName evidence="3">methylated-DNA--[protein]-cysteine S-methyltransferase</fullName>
        <ecNumber evidence="3">2.1.1.63</ecNumber>
    </recommendedName>
</protein>
<dbReference type="CDD" id="cd06445">
    <property type="entry name" value="ATase"/>
    <property type="match status" value="1"/>
</dbReference>
<evidence type="ECO:0000256" key="5">
    <source>
        <dbReference type="ARBA" id="ARBA00022679"/>
    </source>
</evidence>
<proteinExistence type="inferred from homology"/>
<dbReference type="Gene3D" id="1.10.10.10">
    <property type="entry name" value="Winged helix-like DNA-binding domain superfamily/Winged helix DNA-binding domain"/>
    <property type="match status" value="1"/>
</dbReference>
<comment type="catalytic activity">
    <reaction evidence="1">
        <text>a 4-O-methyl-thymidine in DNA + L-cysteinyl-[protein] = a thymidine in DNA + S-methyl-L-cysteinyl-[protein]</text>
        <dbReference type="Rhea" id="RHEA:53428"/>
        <dbReference type="Rhea" id="RHEA-COMP:10131"/>
        <dbReference type="Rhea" id="RHEA-COMP:10132"/>
        <dbReference type="Rhea" id="RHEA-COMP:13555"/>
        <dbReference type="Rhea" id="RHEA-COMP:13556"/>
        <dbReference type="ChEBI" id="CHEBI:29950"/>
        <dbReference type="ChEBI" id="CHEBI:82612"/>
        <dbReference type="ChEBI" id="CHEBI:137386"/>
        <dbReference type="ChEBI" id="CHEBI:137387"/>
        <dbReference type="EC" id="2.1.1.63"/>
    </reaction>
</comment>
<dbReference type="InterPro" id="IPR001497">
    <property type="entry name" value="MethylDNA_cys_MeTrfase_AS"/>
</dbReference>
<dbReference type="InterPro" id="IPR014048">
    <property type="entry name" value="MethylDNA_cys_MeTrfase_DNA-bd"/>
</dbReference>
<comment type="caution">
    <text evidence="11">The sequence shown here is derived from an EMBL/GenBank/DDBJ whole genome shotgun (WGS) entry which is preliminary data.</text>
</comment>
<name>A0AAP3CMI8_BACVA</name>
<dbReference type="EMBL" id="JALAOH010000114">
    <property type="protein sequence ID" value="MCY8319107.1"/>
    <property type="molecule type" value="Genomic_DNA"/>
</dbReference>
<dbReference type="InterPro" id="IPR036388">
    <property type="entry name" value="WH-like_DNA-bd_sf"/>
</dbReference>
<dbReference type="PANTHER" id="PTHR10815">
    <property type="entry name" value="METHYLATED-DNA--PROTEIN-CYSTEINE METHYLTRANSFERASE"/>
    <property type="match status" value="1"/>
</dbReference>
<organism evidence="11 12">
    <name type="scientific">Bacillus vallismortis</name>
    <dbReference type="NCBI Taxonomy" id="72361"/>
    <lineage>
        <taxon>Bacteria</taxon>
        <taxon>Bacillati</taxon>
        <taxon>Bacillota</taxon>
        <taxon>Bacilli</taxon>
        <taxon>Bacillales</taxon>
        <taxon>Bacillaceae</taxon>
        <taxon>Bacillus</taxon>
    </lineage>
</organism>
<dbReference type="GO" id="GO:0003908">
    <property type="term" value="F:methylated-DNA-[protein]-cysteine S-methyltransferase activity"/>
    <property type="evidence" value="ECO:0007669"/>
    <property type="project" value="UniProtKB-EC"/>
</dbReference>
<evidence type="ECO:0000256" key="3">
    <source>
        <dbReference type="ARBA" id="ARBA00011918"/>
    </source>
</evidence>
<gene>
    <name evidence="11" type="ORF">MOC71_20890</name>
</gene>
<dbReference type="NCBIfam" id="TIGR00589">
    <property type="entry name" value="ogt"/>
    <property type="match status" value="1"/>
</dbReference>
<dbReference type="EC" id="2.1.1.63" evidence="3"/>
<dbReference type="Proteomes" id="UP001067121">
    <property type="component" value="Unassembled WGS sequence"/>
</dbReference>
<dbReference type="GO" id="GO:0006281">
    <property type="term" value="P:DNA repair"/>
    <property type="evidence" value="ECO:0007669"/>
    <property type="project" value="UniProtKB-KW"/>
</dbReference>
<keyword evidence="7" id="KW-0234">DNA repair</keyword>
<evidence type="ECO:0000256" key="7">
    <source>
        <dbReference type="ARBA" id="ARBA00023204"/>
    </source>
</evidence>
<dbReference type="PROSITE" id="PS00374">
    <property type="entry name" value="MGMT"/>
    <property type="match status" value="1"/>
</dbReference>
<dbReference type="InterPro" id="IPR036631">
    <property type="entry name" value="MGMT_N_sf"/>
</dbReference>
<comment type="catalytic activity">
    <reaction evidence="8">
        <text>a 6-O-methyl-2'-deoxyguanosine in DNA + L-cysteinyl-[protein] = S-methyl-L-cysteinyl-[protein] + a 2'-deoxyguanosine in DNA</text>
        <dbReference type="Rhea" id="RHEA:24000"/>
        <dbReference type="Rhea" id="RHEA-COMP:10131"/>
        <dbReference type="Rhea" id="RHEA-COMP:10132"/>
        <dbReference type="Rhea" id="RHEA-COMP:11367"/>
        <dbReference type="Rhea" id="RHEA-COMP:11368"/>
        <dbReference type="ChEBI" id="CHEBI:29950"/>
        <dbReference type="ChEBI" id="CHEBI:82612"/>
        <dbReference type="ChEBI" id="CHEBI:85445"/>
        <dbReference type="ChEBI" id="CHEBI:85448"/>
        <dbReference type="EC" id="2.1.1.63"/>
    </reaction>
</comment>
<dbReference type="Pfam" id="PF02870">
    <property type="entry name" value="Methyltransf_1N"/>
    <property type="match status" value="1"/>
</dbReference>
<dbReference type="FunFam" id="1.10.10.10:FF:000214">
    <property type="entry name" value="Methylated-DNA--protein-cysteine methyltransferase"/>
    <property type="match status" value="1"/>
</dbReference>
<comment type="similarity">
    <text evidence="2">Belongs to the MGMT family.</text>
</comment>
<dbReference type="SUPFAM" id="SSF53155">
    <property type="entry name" value="Methylated DNA-protein cysteine methyltransferase domain"/>
    <property type="match status" value="1"/>
</dbReference>
<dbReference type="GO" id="GO:0032259">
    <property type="term" value="P:methylation"/>
    <property type="evidence" value="ECO:0007669"/>
    <property type="project" value="UniProtKB-KW"/>
</dbReference>
<feature type="domain" description="Methylguanine DNA methyltransferase ribonuclease-like" evidence="10">
    <location>
        <begin position="9"/>
        <end position="85"/>
    </location>
</feature>
<dbReference type="InterPro" id="IPR036217">
    <property type="entry name" value="MethylDNA_cys_MeTrfase_DNAb"/>
</dbReference>
<dbReference type="SUPFAM" id="SSF46767">
    <property type="entry name" value="Methylated DNA-protein cysteine methyltransferase, C-terminal domain"/>
    <property type="match status" value="1"/>
</dbReference>
<keyword evidence="5" id="KW-0808">Transferase</keyword>
<accession>A0AAP3CMI8</accession>
<evidence type="ECO:0000256" key="1">
    <source>
        <dbReference type="ARBA" id="ARBA00001286"/>
    </source>
</evidence>
<dbReference type="Gene3D" id="3.30.160.70">
    <property type="entry name" value="Methylated DNA-protein cysteine methyltransferase domain"/>
    <property type="match status" value="1"/>
</dbReference>
<dbReference type="Pfam" id="PF01035">
    <property type="entry name" value="DNA_binding_1"/>
    <property type="match status" value="1"/>
</dbReference>
<dbReference type="PANTHER" id="PTHR10815:SF12">
    <property type="entry name" value="METHYLATED-DNA--PROTEIN-CYSTEINE METHYLTRANSFERASE, INDUCIBLE"/>
    <property type="match status" value="1"/>
</dbReference>
<evidence type="ECO:0000259" key="10">
    <source>
        <dbReference type="Pfam" id="PF02870"/>
    </source>
</evidence>
<evidence type="ECO:0000256" key="2">
    <source>
        <dbReference type="ARBA" id="ARBA00008711"/>
    </source>
</evidence>
<evidence type="ECO:0000256" key="6">
    <source>
        <dbReference type="ARBA" id="ARBA00022763"/>
    </source>
</evidence>
<keyword evidence="6" id="KW-0227">DNA damage</keyword>